<keyword evidence="7 8" id="KW-0472">Membrane</keyword>
<protein>
    <recommendedName>
        <fullName evidence="13">Phosphoethanolamine transferase</fullName>
    </recommendedName>
</protein>
<dbReference type="GO" id="GO:0009244">
    <property type="term" value="P:lipopolysaccharide core region biosynthetic process"/>
    <property type="evidence" value="ECO:0007669"/>
    <property type="project" value="TreeGrafter"/>
</dbReference>
<dbReference type="GO" id="GO:0016776">
    <property type="term" value="F:phosphotransferase activity, phosphate group as acceptor"/>
    <property type="evidence" value="ECO:0007669"/>
    <property type="project" value="TreeGrafter"/>
</dbReference>
<evidence type="ECO:0000256" key="5">
    <source>
        <dbReference type="ARBA" id="ARBA00022692"/>
    </source>
</evidence>
<gene>
    <name evidence="11" type="ORF">CFT12S02225_06205</name>
</gene>
<evidence type="ECO:0000256" key="4">
    <source>
        <dbReference type="ARBA" id="ARBA00022679"/>
    </source>
</evidence>
<evidence type="ECO:0000259" key="10">
    <source>
        <dbReference type="Pfam" id="PF08019"/>
    </source>
</evidence>
<dbReference type="InterPro" id="IPR017850">
    <property type="entry name" value="Alkaline_phosphatase_core_sf"/>
</dbReference>
<evidence type="ECO:0008006" key="13">
    <source>
        <dbReference type="Google" id="ProtNLM"/>
    </source>
</evidence>
<comment type="caution">
    <text evidence="11">The sequence shown here is derived from an EMBL/GenBank/DDBJ whole genome shotgun (WGS) entry which is preliminary data.</text>
</comment>
<dbReference type="InterPro" id="IPR040423">
    <property type="entry name" value="PEA_transferase"/>
</dbReference>
<evidence type="ECO:0000313" key="11">
    <source>
        <dbReference type="EMBL" id="OCR90619.1"/>
    </source>
</evidence>
<keyword evidence="5 8" id="KW-0812">Transmembrane</keyword>
<keyword evidence="3" id="KW-0997">Cell inner membrane</keyword>
<dbReference type="InterPro" id="IPR058130">
    <property type="entry name" value="PEA_transf_C"/>
</dbReference>
<evidence type="ECO:0000256" key="6">
    <source>
        <dbReference type="ARBA" id="ARBA00022989"/>
    </source>
</evidence>
<sequence length="511" mass="58320">MFMKLSSNIFILSFSLFITLLNYKFFEFAINKAGFYENKIVLLTLPVLFFALLIISFSLLFLPYLTKPLSIFIGISGIAGAYFMNTYGTIIDGDMIRNAVQTDVKEVRDLLNWNIILWILGAVFITIFILKTQIVYSNILHEVKIRSIFIVVALAIFGGSFGIFSKNFIPFFRNYPEIRFFTTPFYPIYSIIKFTKSLAPKAEFQKIGLDATLKDDKKRLFVLIVGETARAANYSLNNYMKNDTNPYSKENGVLSFTNFYSCGTSTAISVPCMFSNLTKNTFSPDKANNMGNLLDVFTVANVDVSWFGNNSGWCKGVCDRVQNAKNYGGESFDEVMLKDINSKIQNASKNSFIVVHLQGSHGPTYFKRYPKEFDKFNPTCDTAVLKDCSHDEIVNTYDNTILYTDYVMNKIIDMLKDSKFETGLLYVSDHGESLGENGLYLHGMPYAFAPDFQIHVPAILWLNENKKLDELRKLKDESLSQDYIFHSMLGFFDINSSVYDKNLDFFTKDIK</sequence>
<evidence type="ECO:0000256" key="7">
    <source>
        <dbReference type="ARBA" id="ARBA00023136"/>
    </source>
</evidence>
<evidence type="ECO:0000256" key="3">
    <source>
        <dbReference type="ARBA" id="ARBA00022519"/>
    </source>
</evidence>
<keyword evidence="2" id="KW-1003">Cell membrane</keyword>
<evidence type="ECO:0000313" key="12">
    <source>
        <dbReference type="Proteomes" id="UP000093100"/>
    </source>
</evidence>
<feature type="transmembrane region" description="Helical" evidence="8">
    <location>
        <begin position="69"/>
        <end position="90"/>
    </location>
</feature>
<dbReference type="GO" id="GO:0005886">
    <property type="term" value="C:plasma membrane"/>
    <property type="evidence" value="ECO:0007669"/>
    <property type="project" value="UniProtKB-SubCell"/>
</dbReference>
<keyword evidence="4" id="KW-0808">Transferase</keyword>
<keyword evidence="6 8" id="KW-1133">Transmembrane helix</keyword>
<dbReference type="CDD" id="cd16017">
    <property type="entry name" value="LptA"/>
    <property type="match status" value="1"/>
</dbReference>
<dbReference type="KEGG" id="cfp:CR44_08470"/>
<name>A0AAX0HAM9_CAMFE</name>
<dbReference type="AlphaFoldDB" id="A0AAX0HAM9"/>
<dbReference type="EMBL" id="LFLK01000005">
    <property type="protein sequence ID" value="OCR90619.1"/>
    <property type="molecule type" value="Genomic_DNA"/>
</dbReference>
<feature type="transmembrane region" description="Helical" evidence="8">
    <location>
        <begin position="110"/>
        <end position="131"/>
    </location>
</feature>
<feature type="transmembrane region" description="Helical" evidence="8">
    <location>
        <begin position="143"/>
        <end position="164"/>
    </location>
</feature>
<accession>A0AAX0HAM9</accession>
<comment type="subcellular location">
    <subcellularLocation>
        <location evidence="1">Cell inner membrane</location>
        <topology evidence="1">Multi-pass membrane protein</topology>
    </subcellularLocation>
</comment>
<dbReference type="InterPro" id="IPR000917">
    <property type="entry name" value="Sulfatase_N"/>
</dbReference>
<dbReference type="PANTHER" id="PTHR30443:SF0">
    <property type="entry name" value="PHOSPHOETHANOLAMINE TRANSFERASE EPTA"/>
    <property type="match status" value="1"/>
</dbReference>
<dbReference type="SUPFAM" id="SSF53649">
    <property type="entry name" value="Alkaline phosphatase-like"/>
    <property type="match status" value="1"/>
</dbReference>
<evidence type="ECO:0000259" key="9">
    <source>
        <dbReference type="Pfam" id="PF00884"/>
    </source>
</evidence>
<evidence type="ECO:0000256" key="8">
    <source>
        <dbReference type="SAM" id="Phobius"/>
    </source>
</evidence>
<organism evidence="11 12">
    <name type="scientific">Campylobacter fetus subsp. testudinum</name>
    <dbReference type="NCBI Taxonomy" id="1507806"/>
    <lineage>
        <taxon>Bacteria</taxon>
        <taxon>Pseudomonadati</taxon>
        <taxon>Campylobacterota</taxon>
        <taxon>Epsilonproteobacteria</taxon>
        <taxon>Campylobacterales</taxon>
        <taxon>Campylobacteraceae</taxon>
        <taxon>Campylobacter</taxon>
    </lineage>
</organism>
<feature type="transmembrane region" description="Helical" evidence="8">
    <location>
        <begin position="39"/>
        <end position="62"/>
    </location>
</feature>
<evidence type="ECO:0000256" key="2">
    <source>
        <dbReference type="ARBA" id="ARBA00022475"/>
    </source>
</evidence>
<feature type="domain" description="Phosphoethanolamine transferase N-terminal" evidence="10">
    <location>
        <begin position="50"/>
        <end position="196"/>
    </location>
</feature>
<reference evidence="11 12" key="1">
    <citation type="journal article" date="2016" name="Genome Biol. Evol.">
        <title>Comparative Genomics of Campylobacter fetus from Reptiles and Mammals Reveals Divergent Evolution in Host-Associated Lineages.</title>
        <authorList>
            <person name="Gilbert M.J."/>
            <person name="Miller W.G."/>
            <person name="Yee E."/>
            <person name="Zomer A.L."/>
            <person name="van der Graaf-van Bloois L."/>
            <person name="Fitzgerald C."/>
            <person name="Forbes K.J."/>
            <person name="Meric G."/>
            <person name="Sheppard S.K."/>
            <person name="Wagenaar J.A."/>
            <person name="Duim B."/>
        </authorList>
    </citation>
    <scope>NUCLEOTIDE SEQUENCE [LARGE SCALE GENOMIC DNA]</scope>
    <source>
        <strain evidence="11 12">12S02225-3</strain>
    </source>
</reference>
<dbReference type="PANTHER" id="PTHR30443">
    <property type="entry name" value="INNER MEMBRANE PROTEIN"/>
    <property type="match status" value="1"/>
</dbReference>
<feature type="domain" description="Sulfatase N-terminal" evidence="9">
    <location>
        <begin position="220"/>
        <end position="494"/>
    </location>
</feature>
<dbReference type="Gene3D" id="3.40.720.10">
    <property type="entry name" value="Alkaline Phosphatase, subunit A"/>
    <property type="match status" value="1"/>
</dbReference>
<evidence type="ECO:0000256" key="1">
    <source>
        <dbReference type="ARBA" id="ARBA00004429"/>
    </source>
</evidence>
<dbReference type="NCBIfam" id="NF028537">
    <property type="entry name" value="P_eth_NH2_trans"/>
    <property type="match status" value="1"/>
</dbReference>
<dbReference type="Pfam" id="PF08019">
    <property type="entry name" value="EptA_B_N"/>
    <property type="match status" value="1"/>
</dbReference>
<dbReference type="InterPro" id="IPR012549">
    <property type="entry name" value="EptA-like_N"/>
</dbReference>
<dbReference type="Pfam" id="PF00884">
    <property type="entry name" value="Sulfatase"/>
    <property type="match status" value="1"/>
</dbReference>
<proteinExistence type="predicted"/>
<dbReference type="Proteomes" id="UP000093100">
    <property type="component" value="Unassembled WGS sequence"/>
</dbReference>